<comment type="subcellular location">
    <subcellularLocation>
        <location evidence="5">Secreted</location>
    </subcellularLocation>
    <subcellularLocation>
        <location evidence="5">Bacterial flagellum</location>
    </subcellularLocation>
</comment>
<dbReference type="EMBL" id="CP019454">
    <property type="protein sequence ID" value="AUW95057.1"/>
    <property type="molecule type" value="Genomic_DNA"/>
</dbReference>
<keyword evidence="4 5" id="KW-0975">Bacterial flagellum</keyword>
<dbReference type="InterPro" id="IPR003481">
    <property type="entry name" value="FliD_N"/>
</dbReference>
<comment type="function">
    <text evidence="5">Required for morphogenesis and for the elongation of the flagellar filament by facilitating polymerization of the flagellin monomers at the tip of growing filament. Forms a capping structure, which prevents flagellin subunits (transported through the central channel of the flagellum) from leaking out without polymerization at the distal end.</text>
</comment>
<keyword evidence="9" id="KW-1185">Reference proteome</keyword>
<evidence type="ECO:0000313" key="8">
    <source>
        <dbReference type="EMBL" id="AUW95057.1"/>
    </source>
</evidence>
<comment type="similarity">
    <text evidence="1 5">Belongs to the FliD family.</text>
</comment>
<accession>A0ABM6RV06</accession>
<gene>
    <name evidence="8" type="ORF">BXT84_14745</name>
</gene>
<keyword evidence="3 5" id="KW-0175">Coiled coil</keyword>
<dbReference type="Pfam" id="PF07195">
    <property type="entry name" value="FliD_C"/>
    <property type="match status" value="1"/>
</dbReference>
<feature type="domain" description="Flagellar hook-associated protein 2 N-terminal" evidence="6">
    <location>
        <begin position="31"/>
        <end position="118"/>
    </location>
</feature>
<dbReference type="Proteomes" id="UP000325292">
    <property type="component" value="Chromosome"/>
</dbReference>
<evidence type="ECO:0000256" key="4">
    <source>
        <dbReference type="ARBA" id="ARBA00023143"/>
    </source>
</evidence>
<dbReference type="InterPro" id="IPR010809">
    <property type="entry name" value="FliD_C"/>
</dbReference>
<comment type="subunit">
    <text evidence="2 5">Homopentamer.</text>
</comment>
<evidence type="ECO:0000259" key="7">
    <source>
        <dbReference type="Pfam" id="PF07195"/>
    </source>
</evidence>
<dbReference type="Pfam" id="PF02465">
    <property type="entry name" value="FliD_N"/>
    <property type="match status" value="1"/>
</dbReference>
<evidence type="ECO:0000256" key="1">
    <source>
        <dbReference type="ARBA" id="ARBA00009764"/>
    </source>
</evidence>
<sequence length="484" mass="49805">MSGIAVNWTAVYGTNNVAAQMLSDLSLNEMESMAIEPLTQQLNTLEQQLTALQNNSAAWTTLQGDAAAFQSGLNSLGSSTALQAMEAVSSNTAVATAAADGNAPPGTYAIDVSQLATSEIDGYASTAMTITDPTAALGLAATTVAFSIGGVSVSIAVTSTTTLDQLVTDINQSGAPVQAQAAQSGSDYYLKLYGTVTDQAISYTGGSAALASVGILTSTSSGYTVNSVQVAEPAVVQFQGATVQNTTNLFTNLIPDVTVQLASTGTTDVTVSANYSQDAQSIQAVFNDFNTWSKDTWNLAYATEQGPAASVSSSTASSYQTNPNQVIHSPVPMNELNQVTQQLASFQDSQGLSLGSLGITYNAQTATFSVNMTTLTSALQNNLAGVQSFFQQMAQSPPGIVQGLAGFSGSGSLSVAGTAITSDTNQESQTNEQITQLQSEIQQAIAAAQTQYDSFVSTLSAMAETENAFSAYAQQTNGQNGTLA</sequence>
<protein>
    <recommendedName>
        <fullName evidence="5">Flagellar hook-associated protein 2</fullName>
        <shortName evidence="5">HAP2</shortName>
    </recommendedName>
    <alternativeName>
        <fullName evidence="5">Flagellar cap protein</fullName>
    </alternativeName>
</protein>
<dbReference type="InterPro" id="IPR040026">
    <property type="entry name" value="FliD"/>
</dbReference>
<dbReference type="PANTHER" id="PTHR30288:SF0">
    <property type="entry name" value="FLAGELLAR HOOK-ASSOCIATED PROTEIN 2"/>
    <property type="match status" value="1"/>
</dbReference>
<evidence type="ECO:0000259" key="6">
    <source>
        <dbReference type="Pfam" id="PF02465"/>
    </source>
</evidence>
<evidence type="ECO:0000256" key="5">
    <source>
        <dbReference type="RuleBase" id="RU362066"/>
    </source>
</evidence>
<evidence type="ECO:0000256" key="3">
    <source>
        <dbReference type="ARBA" id="ARBA00023054"/>
    </source>
</evidence>
<organism evidence="8 9">
    <name type="scientific">Sulfobacillus thermotolerans</name>
    <dbReference type="NCBI Taxonomy" id="338644"/>
    <lineage>
        <taxon>Bacteria</taxon>
        <taxon>Bacillati</taxon>
        <taxon>Bacillota</taxon>
        <taxon>Clostridia</taxon>
        <taxon>Eubacteriales</taxon>
        <taxon>Clostridiales Family XVII. Incertae Sedis</taxon>
        <taxon>Sulfobacillus</taxon>
    </lineage>
</organism>
<feature type="domain" description="Flagellar hook-associated protein 2 C-terminal" evidence="7">
    <location>
        <begin position="231"/>
        <end position="454"/>
    </location>
</feature>
<keyword evidence="5" id="KW-0964">Secreted</keyword>
<dbReference type="PANTHER" id="PTHR30288">
    <property type="entry name" value="FLAGELLAR CAP/ASSEMBLY PROTEIN FLID"/>
    <property type="match status" value="1"/>
</dbReference>
<reference evidence="8 9" key="1">
    <citation type="journal article" date="2019" name="Sci. Rep.">
        <title>Sulfobacillus thermotolerans: new insights into resistance and metabolic capacities of acidophilic chemolithotrophs.</title>
        <authorList>
            <person name="Panyushkina A.E."/>
            <person name="Babenko V.V."/>
            <person name="Nikitina A.S."/>
            <person name="Selezneva O.V."/>
            <person name="Tsaplina I.A."/>
            <person name="Letarova M.A."/>
            <person name="Kostryukova E.S."/>
            <person name="Letarov A.V."/>
        </authorList>
    </citation>
    <scope>NUCLEOTIDE SEQUENCE [LARGE SCALE GENOMIC DNA]</scope>
    <source>
        <strain evidence="8 9">Kr1</strain>
    </source>
</reference>
<evidence type="ECO:0000256" key="2">
    <source>
        <dbReference type="ARBA" id="ARBA00011255"/>
    </source>
</evidence>
<feature type="coiled-coil region" evidence="5">
    <location>
        <begin position="35"/>
        <end position="62"/>
    </location>
</feature>
<name>A0ABM6RV06_9FIRM</name>
<evidence type="ECO:0000313" key="9">
    <source>
        <dbReference type="Proteomes" id="UP000325292"/>
    </source>
</evidence>
<proteinExistence type="inferred from homology"/>